<reference evidence="2" key="1">
    <citation type="journal article" date="2023" name="G3 (Bethesda)">
        <title>A reference genome for the long-term kleptoplast-retaining sea slug Elysia crispata morphotype clarki.</title>
        <authorList>
            <person name="Eastman K.E."/>
            <person name="Pendleton A.L."/>
            <person name="Shaikh M.A."/>
            <person name="Suttiyut T."/>
            <person name="Ogas R."/>
            <person name="Tomko P."/>
            <person name="Gavelis G."/>
            <person name="Widhalm J.R."/>
            <person name="Wisecaver J.H."/>
        </authorList>
    </citation>
    <scope>NUCLEOTIDE SEQUENCE</scope>
    <source>
        <strain evidence="2">ECLA1</strain>
    </source>
</reference>
<organism evidence="2 3">
    <name type="scientific">Elysia crispata</name>
    <name type="common">lettuce slug</name>
    <dbReference type="NCBI Taxonomy" id="231223"/>
    <lineage>
        <taxon>Eukaryota</taxon>
        <taxon>Metazoa</taxon>
        <taxon>Spiralia</taxon>
        <taxon>Lophotrochozoa</taxon>
        <taxon>Mollusca</taxon>
        <taxon>Gastropoda</taxon>
        <taxon>Heterobranchia</taxon>
        <taxon>Euthyneura</taxon>
        <taxon>Panpulmonata</taxon>
        <taxon>Sacoglossa</taxon>
        <taxon>Placobranchoidea</taxon>
        <taxon>Plakobranchidae</taxon>
        <taxon>Elysia</taxon>
    </lineage>
</organism>
<dbReference type="EMBL" id="JAWDGP010004277">
    <property type="protein sequence ID" value="KAK3765859.1"/>
    <property type="molecule type" value="Genomic_DNA"/>
</dbReference>
<feature type="transmembrane region" description="Helical" evidence="1">
    <location>
        <begin position="417"/>
        <end position="435"/>
    </location>
</feature>
<evidence type="ECO:0000256" key="1">
    <source>
        <dbReference type="SAM" id="Phobius"/>
    </source>
</evidence>
<evidence type="ECO:0000313" key="2">
    <source>
        <dbReference type="EMBL" id="KAK3765859.1"/>
    </source>
</evidence>
<keyword evidence="1" id="KW-0812">Transmembrane</keyword>
<sequence length="450" mass="51751">MIKSDGIHLEMTYHQDRPIVHANHPFQGVCYARLPIDGHFTLAIYGKNPHGARHTRVIGKYIIGEKIKVEKRLEGMVINKIQENVGRGRIERVNRSVQFKICAHERLEKSLFSCSMNIKSRSFVSSRDLYLRYEPRKPIFTVYYHLPPSTLVYHHFFKMFCSAVVGTNGALVYEMSKSKNDKLYYWKISWNSSTYSELGDSKLYISIKIKKVKRKDGPAIFTEFTALVNGKMDGAKFRCFSVDDFGKEAYFGIVALKETTSEKLKIAGYGFAPLLRVKNMFDNNYFGNFEETFWVLGGSCLSFRSSFNLTLSFRYGVWKSIYVIDRMSAYRPKHASKKISTKSDTVISVSVHSGKNKYSLYAHFELYMKYEPVPTTVSCRVHTLQICKTYNLKDAIQRLEASEQILNEASSWDQIKIIPLAIIGMFGFLLFVLLVKTTVNKSKTCWICVS</sequence>
<gene>
    <name evidence="2" type="ORF">RRG08_026326</name>
</gene>
<keyword evidence="3" id="KW-1185">Reference proteome</keyword>
<keyword evidence="1" id="KW-0472">Membrane</keyword>
<dbReference type="AlphaFoldDB" id="A0AAE0ZAH4"/>
<dbReference type="Proteomes" id="UP001283361">
    <property type="component" value="Unassembled WGS sequence"/>
</dbReference>
<keyword evidence="1" id="KW-1133">Transmembrane helix</keyword>
<evidence type="ECO:0000313" key="3">
    <source>
        <dbReference type="Proteomes" id="UP001283361"/>
    </source>
</evidence>
<name>A0AAE0ZAH4_9GAST</name>
<comment type="caution">
    <text evidence="2">The sequence shown here is derived from an EMBL/GenBank/DDBJ whole genome shotgun (WGS) entry which is preliminary data.</text>
</comment>
<accession>A0AAE0ZAH4</accession>
<proteinExistence type="predicted"/>
<protein>
    <submittedName>
        <fullName evidence="2">Uncharacterized protein</fullName>
    </submittedName>
</protein>